<protein>
    <submittedName>
        <fullName evidence="1">Nipped-B-like protein</fullName>
    </submittedName>
</protein>
<dbReference type="SUPFAM" id="SSF48371">
    <property type="entry name" value="ARM repeat"/>
    <property type="match status" value="1"/>
</dbReference>
<reference evidence="1 2" key="1">
    <citation type="submission" date="2017-01" db="EMBL/GenBank/DDBJ databases">
        <authorList>
            <person name="Mah S.A."/>
            <person name="Swanson W.J."/>
            <person name="Moy G.W."/>
            <person name="Vacquier V.D."/>
        </authorList>
    </citation>
    <scope>NUCLEOTIDE SEQUENCE [LARGE SCALE GENOMIC DNA]</scope>
    <source>
        <strain evidence="1 2">GSMNP</strain>
    </source>
</reference>
<keyword evidence="2" id="KW-1185">Reference proteome</keyword>
<dbReference type="GO" id="GO:0071169">
    <property type="term" value="P:establishment of protein localization to chromatin"/>
    <property type="evidence" value="ECO:0007669"/>
    <property type="project" value="TreeGrafter"/>
</dbReference>
<dbReference type="GO" id="GO:0003682">
    <property type="term" value="F:chromatin binding"/>
    <property type="evidence" value="ECO:0007669"/>
    <property type="project" value="TreeGrafter"/>
</dbReference>
<dbReference type="InterPro" id="IPR033031">
    <property type="entry name" value="Scc2/Nipped-B"/>
</dbReference>
<dbReference type="PANTHER" id="PTHR21704:SF18">
    <property type="entry name" value="NIPPED-B-LIKE PROTEIN"/>
    <property type="match status" value="1"/>
</dbReference>
<comment type="caution">
    <text evidence="1">The sequence shown here is derived from an EMBL/GenBank/DDBJ whole genome shotgun (WGS) entry which is preliminary data.</text>
</comment>
<dbReference type="GO" id="GO:0034087">
    <property type="term" value="P:establishment of mitotic sister chromatid cohesion"/>
    <property type="evidence" value="ECO:0007669"/>
    <property type="project" value="TreeGrafter"/>
</dbReference>
<dbReference type="InterPro" id="IPR011989">
    <property type="entry name" value="ARM-like"/>
</dbReference>
<accession>A0A1R1XX84</accession>
<dbReference type="GO" id="GO:1990414">
    <property type="term" value="P:replication-born double-strand break repair via sister chromatid exchange"/>
    <property type="evidence" value="ECO:0007669"/>
    <property type="project" value="TreeGrafter"/>
</dbReference>
<dbReference type="EMBL" id="LSSN01001563">
    <property type="protein sequence ID" value="OMJ19166.1"/>
    <property type="molecule type" value="Genomic_DNA"/>
</dbReference>
<dbReference type="PANTHER" id="PTHR21704">
    <property type="entry name" value="NIPPED-B-LIKE PROTEIN DELANGIN SCC2-RELATED"/>
    <property type="match status" value="1"/>
</dbReference>
<sequence>MDIESGIESLDDIIFEIISQNEFLTTQENSLKTYKKNFHSHHFFIPSNTELGYTLSGETIHKLWSLFNFLGPAITKDKTEPINLSKLVNIIQKVCSICEFINLRKAFKNIDSGATKKSNQNGLEKNNEPENNEDSTFGIYDYLTININCIKSSILIFELISGGYLTKKNCSELMLDSLVKSVSYVQTESALTIFELHPNEESYDTSIKSKEKKKKLLNNKKKNAALSKEIGKMIEYLQEKLSEQSNHSFDSISVKDYTLSENLIYNNTPKTGFVSSRKLGELLFVNLFDKMLEKVKDSLGSNFIAVRSKALKALSLIASKNPKILALETIKPVIKTRLRDVSPLVRESAVELLGKFLFWDNELMDQYFRTICSRIVDKGPLVRKRVLKILKDIYFKTNNIQYQTEICFQLFMRLKDEERSVKEFSLRALKDILILSPAIVSENLSSFENNSRNIEKMSINSIDDSYVNSSSEKLLSYPQLDKIGNNNDIPDPNSIVFSELPQNIQKNFLQAARVLSYTLSKGIKANLDISKHFKKFLHYVCDVKSEETLVSENVQGYRSVVMLSNAIFDLLLVSQDTENEAVNISRNKKSIRTDVNDLIKNEDLLNLVCIISEIYPRSLGNLISQLFYNLCDPISDSKNEKIVLTLKIYTNCFQYISGIGKSFLSRTEQELLKLIQCSPQQVIFILILNS</sequence>
<dbReference type="InterPro" id="IPR016024">
    <property type="entry name" value="ARM-type_fold"/>
</dbReference>
<dbReference type="GO" id="GO:0140588">
    <property type="term" value="P:chromatin looping"/>
    <property type="evidence" value="ECO:0007669"/>
    <property type="project" value="InterPro"/>
</dbReference>
<gene>
    <name evidence="1" type="ORF">AYI70_g4899</name>
</gene>
<proteinExistence type="predicted"/>
<name>A0A1R1XX84_9FUNG</name>
<evidence type="ECO:0000313" key="1">
    <source>
        <dbReference type="EMBL" id="OMJ19166.1"/>
    </source>
</evidence>
<dbReference type="AlphaFoldDB" id="A0A1R1XX84"/>
<dbReference type="Pfam" id="PF12765">
    <property type="entry name" value="Cohesin_HEAT"/>
    <property type="match status" value="1"/>
</dbReference>
<dbReference type="GO" id="GO:0010468">
    <property type="term" value="P:regulation of gene expression"/>
    <property type="evidence" value="ECO:0007669"/>
    <property type="project" value="InterPro"/>
</dbReference>
<dbReference type="Proteomes" id="UP000187283">
    <property type="component" value="Unassembled WGS sequence"/>
</dbReference>
<evidence type="ECO:0000313" key="2">
    <source>
        <dbReference type="Proteomes" id="UP000187283"/>
    </source>
</evidence>
<dbReference type="GO" id="GO:0090694">
    <property type="term" value="C:Scc2-Scc4 cohesin loading complex"/>
    <property type="evidence" value="ECO:0007669"/>
    <property type="project" value="TreeGrafter"/>
</dbReference>
<dbReference type="Gene3D" id="1.25.10.10">
    <property type="entry name" value="Leucine-rich Repeat Variant"/>
    <property type="match status" value="1"/>
</dbReference>
<organism evidence="1 2">
    <name type="scientific">Smittium culicis</name>
    <dbReference type="NCBI Taxonomy" id="133412"/>
    <lineage>
        <taxon>Eukaryota</taxon>
        <taxon>Fungi</taxon>
        <taxon>Fungi incertae sedis</taxon>
        <taxon>Zoopagomycota</taxon>
        <taxon>Kickxellomycotina</taxon>
        <taxon>Harpellomycetes</taxon>
        <taxon>Harpellales</taxon>
        <taxon>Legeriomycetaceae</taxon>
        <taxon>Smittium</taxon>
    </lineage>
</organism>
<dbReference type="GO" id="GO:0061775">
    <property type="term" value="F:cohesin loader activity"/>
    <property type="evidence" value="ECO:0007669"/>
    <property type="project" value="InterPro"/>
</dbReference>
<dbReference type="STRING" id="133412.A0A1R1XX84"/>
<dbReference type="InterPro" id="IPR026003">
    <property type="entry name" value="Cohesin_HEAT"/>
</dbReference>
<dbReference type="OrthoDB" id="418242at2759"/>